<feature type="transmembrane region" description="Helical" evidence="1">
    <location>
        <begin position="61"/>
        <end position="79"/>
    </location>
</feature>
<dbReference type="Proteomes" id="UP000601223">
    <property type="component" value="Unassembled WGS sequence"/>
</dbReference>
<comment type="caution">
    <text evidence="2">The sequence shown here is derived from an EMBL/GenBank/DDBJ whole genome shotgun (WGS) entry which is preliminary data.</text>
</comment>
<keyword evidence="1" id="KW-0812">Transmembrane</keyword>
<dbReference type="EMBL" id="BONF01000014">
    <property type="protein sequence ID" value="GIF81487.1"/>
    <property type="molecule type" value="Genomic_DNA"/>
</dbReference>
<keyword evidence="1" id="KW-1133">Transmembrane helix</keyword>
<protein>
    <recommendedName>
        <fullName evidence="4">DUF3618 domain-containing protein</fullName>
    </recommendedName>
</protein>
<evidence type="ECO:0000256" key="1">
    <source>
        <dbReference type="SAM" id="Phobius"/>
    </source>
</evidence>
<evidence type="ECO:0000313" key="3">
    <source>
        <dbReference type="Proteomes" id="UP000601223"/>
    </source>
</evidence>
<organism evidence="2 3">
    <name type="scientific">Catellatospora bangladeshensis</name>
    <dbReference type="NCBI Taxonomy" id="310355"/>
    <lineage>
        <taxon>Bacteria</taxon>
        <taxon>Bacillati</taxon>
        <taxon>Actinomycetota</taxon>
        <taxon>Actinomycetes</taxon>
        <taxon>Micromonosporales</taxon>
        <taxon>Micromonosporaceae</taxon>
        <taxon>Catellatospora</taxon>
    </lineage>
</organism>
<reference evidence="2 3" key="1">
    <citation type="submission" date="2021-01" db="EMBL/GenBank/DDBJ databases">
        <title>Whole genome shotgun sequence of Catellatospora bangladeshensis NBRC 107357.</title>
        <authorList>
            <person name="Komaki H."/>
            <person name="Tamura T."/>
        </authorList>
    </citation>
    <scope>NUCLEOTIDE SEQUENCE [LARGE SCALE GENOMIC DNA]</scope>
    <source>
        <strain evidence="2 3">NBRC 107357</strain>
    </source>
</reference>
<proteinExistence type="predicted"/>
<evidence type="ECO:0000313" key="2">
    <source>
        <dbReference type="EMBL" id="GIF81487.1"/>
    </source>
</evidence>
<dbReference type="AlphaFoldDB" id="A0A8J3JJB5"/>
<sequence length="83" mass="8825">MSDTTAEIARIDAHATAARAALSQTLAQLTERADVAGRIKARTAEVTGQALSAIQDRRNQHLAWLAAGVLVVAAMAFLARRRS</sequence>
<gene>
    <name evidence="2" type="ORF">Cba03nite_28360</name>
</gene>
<dbReference type="RefSeq" id="WP_203745933.1">
    <property type="nucleotide sequence ID" value="NZ_BONF01000014.1"/>
</dbReference>
<name>A0A8J3JJB5_9ACTN</name>
<evidence type="ECO:0008006" key="4">
    <source>
        <dbReference type="Google" id="ProtNLM"/>
    </source>
</evidence>
<keyword evidence="1" id="KW-0472">Membrane</keyword>
<accession>A0A8J3JJB5</accession>
<keyword evidence="3" id="KW-1185">Reference proteome</keyword>